<proteinExistence type="inferred from homology"/>
<feature type="domain" description="ABC transmembrane type-1" evidence="9">
    <location>
        <begin position="340"/>
        <end position="530"/>
    </location>
</feature>
<feature type="transmembrane region" description="Helical" evidence="8">
    <location>
        <begin position="196"/>
        <end position="220"/>
    </location>
</feature>
<dbReference type="Pfam" id="PF00528">
    <property type="entry name" value="BPD_transp_1"/>
    <property type="match status" value="1"/>
</dbReference>
<dbReference type="RefSeq" id="WP_204653978.1">
    <property type="nucleotide sequence ID" value="NZ_JAFBFD010000017.1"/>
</dbReference>
<keyword evidence="11" id="KW-1185">Reference proteome</keyword>
<evidence type="ECO:0000256" key="4">
    <source>
        <dbReference type="ARBA" id="ARBA00022519"/>
    </source>
</evidence>
<feature type="transmembrane region" description="Helical" evidence="8">
    <location>
        <begin position="509"/>
        <end position="529"/>
    </location>
</feature>
<name>A0ABV9MVR1_9ENTE</name>
<dbReference type="EMBL" id="JBHSGS010000015">
    <property type="protein sequence ID" value="MFC4718718.1"/>
    <property type="molecule type" value="Genomic_DNA"/>
</dbReference>
<dbReference type="Gene3D" id="1.10.3720.10">
    <property type="entry name" value="MetI-like"/>
    <property type="match status" value="2"/>
</dbReference>
<comment type="caution">
    <text evidence="10">The sequence shown here is derived from an EMBL/GenBank/DDBJ whole genome shotgun (WGS) entry which is preliminary data.</text>
</comment>
<evidence type="ECO:0000256" key="5">
    <source>
        <dbReference type="ARBA" id="ARBA00022692"/>
    </source>
</evidence>
<feature type="domain" description="ABC transmembrane type-1" evidence="9">
    <location>
        <begin position="59"/>
        <end position="261"/>
    </location>
</feature>
<feature type="transmembrane region" description="Helical" evidence="8">
    <location>
        <begin position="471"/>
        <end position="489"/>
    </location>
</feature>
<accession>A0ABV9MVR1</accession>
<keyword evidence="3" id="KW-1003">Cell membrane</keyword>
<feature type="transmembrane region" description="Helical" evidence="8">
    <location>
        <begin position="405"/>
        <end position="426"/>
    </location>
</feature>
<evidence type="ECO:0000313" key="11">
    <source>
        <dbReference type="Proteomes" id="UP001595969"/>
    </source>
</evidence>
<dbReference type="PROSITE" id="PS50928">
    <property type="entry name" value="ABC_TM1"/>
    <property type="match status" value="2"/>
</dbReference>
<evidence type="ECO:0000256" key="3">
    <source>
        <dbReference type="ARBA" id="ARBA00022475"/>
    </source>
</evidence>
<feature type="transmembrane region" description="Helical" evidence="8">
    <location>
        <begin position="63"/>
        <end position="87"/>
    </location>
</feature>
<feature type="transmembrane region" description="Helical" evidence="8">
    <location>
        <begin position="141"/>
        <end position="160"/>
    </location>
</feature>
<gene>
    <name evidence="10" type="ORF">ACFO5I_03035</name>
</gene>
<feature type="transmembrane region" description="Helical" evidence="8">
    <location>
        <begin position="99"/>
        <end position="121"/>
    </location>
</feature>
<dbReference type="SUPFAM" id="SSF161098">
    <property type="entry name" value="MetI-like"/>
    <property type="match status" value="2"/>
</dbReference>
<sequence length="568" mass="64815">MKKNWTLPSIIAIVSLVFFANFLFIPLIEVGRRAFFIDGILSFAALKQVVMETNFTLALQNSLFYAVITALLATFFGFLFAYSLFFTQVPKWLKATTHFILTLPMLLPTITYGFVIIYSFGKQGLWSQLTHRTWFSIYGSPGLFLGFLIYTIPITFILMSDGMKYLDTKMLVVSRLMRDSFWRGFYLTILYPLRKVFLIAFIQAFFMVFTDFGIPVALGGQKTLITTLLYEKFMGGLPDFAAGSVIALVMLLPSFISVYCLQRLKNEEGNQVNQEAVILRQNNSRDLFFGLFNLSSVFLISGVFLVLLIAPFVAAWPYDWHWSTQHLQNFLADPSLLRTLKNGLFVAFSTALLGTTLAYLTAVLVARTTKTSRLLLLLDSMASVTNSVPGMVLGISFLLVFSGTAIHNTFGILIFVNVVHFFATPYQMSKVALLKMNAHWEDTARLLGDRWFDTLWRILIPNSKTTLIEMFNYYFIQSMVTISGVVFLTSTKTMIMTTKMKELQHFGKFNDIFLLSILLLMINFTMRLVTQKMIRSVSKNEKSSIQKKNDGRFTRSRYVSRGMQSRIR</sequence>
<evidence type="ECO:0000259" key="9">
    <source>
        <dbReference type="PROSITE" id="PS50928"/>
    </source>
</evidence>
<keyword evidence="2 8" id="KW-0813">Transport</keyword>
<organism evidence="10 11">
    <name type="scientific">Enterococcus lemanii</name>
    <dbReference type="NCBI Taxonomy" id="1159752"/>
    <lineage>
        <taxon>Bacteria</taxon>
        <taxon>Bacillati</taxon>
        <taxon>Bacillota</taxon>
        <taxon>Bacilli</taxon>
        <taxon>Lactobacillales</taxon>
        <taxon>Enterococcaceae</taxon>
        <taxon>Enterococcus</taxon>
    </lineage>
</organism>
<evidence type="ECO:0000256" key="1">
    <source>
        <dbReference type="ARBA" id="ARBA00004429"/>
    </source>
</evidence>
<feature type="transmembrane region" description="Helical" evidence="8">
    <location>
        <begin position="287"/>
        <end position="314"/>
    </location>
</feature>
<evidence type="ECO:0000256" key="6">
    <source>
        <dbReference type="ARBA" id="ARBA00022989"/>
    </source>
</evidence>
<keyword evidence="6 8" id="KW-1133">Transmembrane helix</keyword>
<evidence type="ECO:0000256" key="7">
    <source>
        <dbReference type="ARBA" id="ARBA00023136"/>
    </source>
</evidence>
<keyword evidence="7 8" id="KW-0472">Membrane</keyword>
<reference evidence="11" key="1">
    <citation type="journal article" date="2019" name="Int. J. Syst. Evol. Microbiol.">
        <title>The Global Catalogue of Microorganisms (GCM) 10K type strain sequencing project: providing services to taxonomists for standard genome sequencing and annotation.</title>
        <authorList>
            <consortium name="The Broad Institute Genomics Platform"/>
            <consortium name="The Broad Institute Genome Sequencing Center for Infectious Disease"/>
            <person name="Wu L."/>
            <person name="Ma J."/>
        </authorList>
    </citation>
    <scope>NUCLEOTIDE SEQUENCE [LARGE SCALE GENOMIC DNA]</scope>
    <source>
        <strain evidence="11">CGMCC 1.19032</strain>
    </source>
</reference>
<dbReference type="InterPro" id="IPR035906">
    <property type="entry name" value="MetI-like_sf"/>
</dbReference>
<dbReference type="PANTHER" id="PTHR43357">
    <property type="entry name" value="INNER MEMBRANE ABC TRANSPORTER PERMEASE PROTEIN YDCV"/>
    <property type="match status" value="1"/>
</dbReference>
<evidence type="ECO:0000313" key="10">
    <source>
        <dbReference type="EMBL" id="MFC4718718.1"/>
    </source>
</evidence>
<dbReference type="InterPro" id="IPR000515">
    <property type="entry name" value="MetI-like"/>
</dbReference>
<feature type="transmembrane region" description="Helical" evidence="8">
    <location>
        <begin position="240"/>
        <end position="261"/>
    </location>
</feature>
<dbReference type="CDD" id="cd06261">
    <property type="entry name" value="TM_PBP2"/>
    <property type="match status" value="2"/>
</dbReference>
<feature type="transmembrane region" description="Helical" evidence="8">
    <location>
        <begin position="344"/>
        <end position="365"/>
    </location>
</feature>
<evidence type="ECO:0000256" key="2">
    <source>
        <dbReference type="ARBA" id="ARBA00022448"/>
    </source>
</evidence>
<dbReference type="Proteomes" id="UP001595969">
    <property type="component" value="Unassembled WGS sequence"/>
</dbReference>
<evidence type="ECO:0000256" key="8">
    <source>
        <dbReference type="RuleBase" id="RU363032"/>
    </source>
</evidence>
<feature type="transmembrane region" description="Helical" evidence="8">
    <location>
        <begin position="6"/>
        <end position="27"/>
    </location>
</feature>
<feature type="transmembrane region" description="Helical" evidence="8">
    <location>
        <begin position="377"/>
        <end position="399"/>
    </location>
</feature>
<keyword evidence="5 8" id="KW-0812">Transmembrane</keyword>
<comment type="subcellular location">
    <subcellularLocation>
        <location evidence="1">Cell inner membrane</location>
        <topology evidence="1">Multi-pass membrane protein</topology>
    </subcellularLocation>
    <subcellularLocation>
        <location evidence="8">Cell membrane</location>
        <topology evidence="8">Multi-pass membrane protein</topology>
    </subcellularLocation>
</comment>
<comment type="similarity">
    <text evidence="8">Belongs to the binding-protein-dependent transport system permease family.</text>
</comment>
<dbReference type="PANTHER" id="PTHR43357:SF4">
    <property type="entry name" value="INNER MEMBRANE ABC TRANSPORTER PERMEASE PROTEIN YDCV"/>
    <property type="match status" value="1"/>
</dbReference>
<protein>
    <submittedName>
        <fullName evidence="10">ABC transporter permease subunit</fullName>
    </submittedName>
</protein>
<keyword evidence="4" id="KW-0997">Cell inner membrane</keyword>